<sequence length="826" mass="94681">MFGLPELMNFSYKKFKSKYLDECLKNDSYNLDSMELRRRLDKFWYFFVDILHWYKRPTISSSGNFSDIKYFEDGILNACYNCVDRHPQDNVGLIYQQEDESVREYSYGEMKREISKMSRIFLECMNEYNFYINKFNINANINNNSYIHANDKEDMINTTAVTIYMPMIPSTIFTSLACSRIGYVHNVVFGGYSAESLRLRLIDSKSKILVTVLQYNRGNKDLDFIKTVKDSIEGTDVTNIIIIDEYDNKKYYLDEEYVKYFKERNINVILVSEYIKNINMNEIVSCRPVNAEHPLFYLYTSGSTGKPKGIIHTTGGYLLYVMLTTRYCFNVTNPGYKNDNTNKSTNGSCCDNKNKCKSNKNNNNQHSNSSNCCDSNMKNNYNKDVYCCTADLGWITGHSYTMYGPMLLGVPTVVVGGVLTIEKNRVFRMIEKLKITHFYTAPTLIRMLRELLSGSNNNFNYNISTLRIIGSVGEPISEDAYKWYSTTFNNLQVIDTYWQTEAGGIMISPIDKESIIKPECASLPFIGMIPKIVKLQEIFESDSTINLSTVSKDNESDNDNNLNDSKLNESGNKNDNDGNNLNKNDGNNSDSITTINSGIITDTDNKNGIEIGYNSKKEYIECKPYELGYLIFTVPWPSIARTILNDKERYIKSYFSFPEKKNNNILSEEVYFAGDKAYYDDDGYFWIRGRVDDVLNVSGHRLSTAEIESAAMQDNNVNEAAVVGVEDKITGQSIVLFICVNKISDNNYSKYVEDIKKNVINSIRKNIGPIIRIKTIYVVKELPKTSTGKLMRRVLRNILNNKEQEDISTCMNPLSIENIVNVVNNV</sequence>
<dbReference type="HOGENOM" id="CLU_000022_3_6_1"/>
<dbReference type="InterPro" id="IPR000873">
    <property type="entry name" value="AMP-dep_synth/lig_dom"/>
</dbReference>
<dbReference type="EMBL" id="ATCN01000428">
    <property type="protein sequence ID" value="EPR79044.1"/>
    <property type="molecule type" value="Genomic_DNA"/>
</dbReference>
<dbReference type="VEuPathDB" id="MicrosporidiaDB:SLOPH_99"/>
<evidence type="ECO:0000313" key="11">
    <source>
        <dbReference type="Proteomes" id="UP000014978"/>
    </source>
</evidence>
<dbReference type="InterPro" id="IPR025110">
    <property type="entry name" value="AMP-bd_C"/>
</dbReference>
<dbReference type="InterPro" id="IPR020845">
    <property type="entry name" value="AMP-binding_CS"/>
</dbReference>
<accession>S7XJ36</accession>
<dbReference type="OMA" id="INVSYNC"/>
<dbReference type="InParanoid" id="S7XJ36"/>
<dbReference type="InterPro" id="IPR042099">
    <property type="entry name" value="ANL_N_sf"/>
</dbReference>
<gene>
    <name evidence="10" type="ORF">SLOPH_99</name>
</gene>
<dbReference type="Proteomes" id="UP000014978">
    <property type="component" value="Unassembled WGS sequence"/>
</dbReference>
<feature type="region of interest" description="Disordered" evidence="6">
    <location>
        <begin position="549"/>
        <end position="589"/>
    </location>
</feature>
<evidence type="ECO:0000259" key="8">
    <source>
        <dbReference type="Pfam" id="PF13193"/>
    </source>
</evidence>
<dbReference type="Pfam" id="PF16177">
    <property type="entry name" value="ACAS_N"/>
    <property type="match status" value="1"/>
</dbReference>
<evidence type="ECO:0000313" key="10">
    <source>
        <dbReference type="EMBL" id="EPR79044.1"/>
    </source>
</evidence>
<evidence type="ECO:0000256" key="4">
    <source>
        <dbReference type="ARBA" id="ARBA00022741"/>
    </source>
</evidence>
<feature type="domain" description="Acetyl-coenzyme A synthetase N-terminal" evidence="9">
    <location>
        <begin position="40"/>
        <end position="82"/>
    </location>
</feature>
<name>S7XJ36_SPRLO</name>
<feature type="domain" description="AMP-dependent synthetase/ligase" evidence="7">
    <location>
        <begin position="160"/>
        <end position="329"/>
    </location>
</feature>
<feature type="compositionally biased region" description="Low complexity" evidence="6">
    <location>
        <begin position="559"/>
        <end position="589"/>
    </location>
</feature>
<feature type="domain" description="AMP-dependent synthetase/ligase" evidence="7">
    <location>
        <begin position="371"/>
        <end position="533"/>
    </location>
</feature>
<evidence type="ECO:0000256" key="5">
    <source>
        <dbReference type="ARBA" id="ARBA00022840"/>
    </source>
</evidence>
<keyword evidence="5" id="KW-0067">ATP-binding</keyword>
<dbReference type="EC" id="6.2.1.1" evidence="2"/>
<keyword evidence="11" id="KW-1185">Reference proteome</keyword>
<dbReference type="PANTHER" id="PTHR24095:SF14">
    <property type="entry name" value="ACETYL-COENZYME A SYNTHETASE 1"/>
    <property type="match status" value="1"/>
</dbReference>
<dbReference type="InterPro" id="IPR032387">
    <property type="entry name" value="ACAS_N"/>
</dbReference>
<dbReference type="OrthoDB" id="1706066at2759"/>
<evidence type="ECO:0000256" key="3">
    <source>
        <dbReference type="ARBA" id="ARBA00022598"/>
    </source>
</evidence>
<dbReference type="Gene3D" id="3.40.50.12780">
    <property type="entry name" value="N-terminal domain of ligase-like"/>
    <property type="match status" value="4"/>
</dbReference>
<dbReference type="GO" id="GO:0003987">
    <property type="term" value="F:acetate-CoA ligase activity"/>
    <property type="evidence" value="ECO:0007669"/>
    <property type="project" value="UniProtKB-EC"/>
</dbReference>
<evidence type="ECO:0000256" key="2">
    <source>
        <dbReference type="ARBA" id="ARBA00013275"/>
    </source>
</evidence>
<dbReference type="Pfam" id="PF00501">
    <property type="entry name" value="AMP-binding"/>
    <property type="match status" value="2"/>
</dbReference>
<dbReference type="GO" id="GO:0006085">
    <property type="term" value="P:acetyl-CoA biosynthetic process"/>
    <property type="evidence" value="ECO:0007669"/>
    <property type="project" value="TreeGrafter"/>
</dbReference>
<evidence type="ECO:0000259" key="9">
    <source>
        <dbReference type="Pfam" id="PF16177"/>
    </source>
</evidence>
<dbReference type="PANTHER" id="PTHR24095">
    <property type="entry name" value="ACETYL-COENZYME A SYNTHETASE"/>
    <property type="match status" value="1"/>
</dbReference>
<comment type="caution">
    <text evidence="10">The sequence shown here is derived from an EMBL/GenBank/DDBJ whole genome shotgun (WGS) entry which is preliminary data.</text>
</comment>
<dbReference type="STRING" id="1358809.S7XJ36"/>
<organism evidence="10 11">
    <name type="scientific">Spraguea lophii (strain 42_110)</name>
    <name type="common">Microsporidian parasite</name>
    <dbReference type="NCBI Taxonomy" id="1358809"/>
    <lineage>
        <taxon>Eukaryota</taxon>
        <taxon>Fungi</taxon>
        <taxon>Fungi incertae sedis</taxon>
        <taxon>Microsporidia</taxon>
        <taxon>Spragueidae</taxon>
        <taxon>Spraguea</taxon>
    </lineage>
</organism>
<comment type="similarity">
    <text evidence="1">Belongs to the ATP-dependent AMP-binding enzyme family.</text>
</comment>
<dbReference type="GO" id="GO:0005524">
    <property type="term" value="F:ATP binding"/>
    <property type="evidence" value="ECO:0007669"/>
    <property type="project" value="UniProtKB-KW"/>
</dbReference>
<proteinExistence type="inferred from homology"/>
<dbReference type="GO" id="GO:0005829">
    <property type="term" value="C:cytosol"/>
    <property type="evidence" value="ECO:0007669"/>
    <property type="project" value="TreeGrafter"/>
</dbReference>
<dbReference type="FunCoup" id="S7XJ36">
    <property type="interactions" value="138"/>
</dbReference>
<dbReference type="Gene3D" id="3.30.300.30">
    <property type="match status" value="1"/>
</dbReference>
<dbReference type="InterPro" id="IPR045851">
    <property type="entry name" value="AMP-bd_C_sf"/>
</dbReference>
<dbReference type="Pfam" id="PF13193">
    <property type="entry name" value="AMP-binding_C"/>
    <property type="match status" value="1"/>
</dbReference>
<evidence type="ECO:0000256" key="1">
    <source>
        <dbReference type="ARBA" id="ARBA00006432"/>
    </source>
</evidence>
<keyword evidence="4" id="KW-0547">Nucleotide-binding</keyword>
<protein>
    <recommendedName>
        <fullName evidence="2">acetate--CoA ligase</fullName>
        <ecNumber evidence="2">6.2.1.1</ecNumber>
    </recommendedName>
</protein>
<feature type="domain" description="AMP-binding enzyme C-terminal" evidence="8">
    <location>
        <begin position="706"/>
        <end position="789"/>
    </location>
</feature>
<dbReference type="PROSITE" id="PS00455">
    <property type="entry name" value="AMP_BINDING"/>
    <property type="match status" value="1"/>
</dbReference>
<dbReference type="AlphaFoldDB" id="S7XJ36"/>
<reference evidence="11" key="1">
    <citation type="journal article" date="2013" name="PLoS Genet.">
        <title>The genome of Spraguea lophii and the basis of host-microsporidian interactions.</title>
        <authorList>
            <person name="Campbell S.E."/>
            <person name="Williams T.A."/>
            <person name="Yousuf A."/>
            <person name="Soanes D.M."/>
            <person name="Paszkiewicz K.H."/>
            <person name="Williams B.A.P."/>
        </authorList>
    </citation>
    <scope>NUCLEOTIDE SEQUENCE [LARGE SCALE GENOMIC DNA]</scope>
    <source>
        <strain evidence="11">42_110</strain>
    </source>
</reference>
<dbReference type="SUPFAM" id="SSF56801">
    <property type="entry name" value="Acetyl-CoA synthetase-like"/>
    <property type="match status" value="2"/>
</dbReference>
<evidence type="ECO:0000256" key="6">
    <source>
        <dbReference type="SAM" id="MobiDB-lite"/>
    </source>
</evidence>
<evidence type="ECO:0000259" key="7">
    <source>
        <dbReference type="Pfam" id="PF00501"/>
    </source>
</evidence>
<keyword evidence="3" id="KW-0436">Ligase</keyword>